<dbReference type="InterPro" id="IPR012312">
    <property type="entry name" value="Hemerythrin-like"/>
</dbReference>
<dbReference type="CDD" id="cd12108">
    <property type="entry name" value="Hr-like"/>
    <property type="match status" value="1"/>
</dbReference>
<evidence type="ECO:0000313" key="2">
    <source>
        <dbReference type="EMBL" id="KAJ4972334.1"/>
    </source>
</evidence>
<dbReference type="Proteomes" id="UP001141806">
    <property type="component" value="Unassembled WGS sequence"/>
</dbReference>
<dbReference type="EMBL" id="JAMYWD010000005">
    <property type="protein sequence ID" value="KAJ4972334.1"/>
    <property type="molecule type" value="Genomic_DNA"/>
</dbReference>
<proteinExistence type="predicted"/>
<dbReference type="AlphaFoldDB" id="A0A9Q0KKU4"/>
<organism evidence="2 3">
    <name type="scientific">Protea cynaroides</name>
    <dbReference type="NCBI Taxonomy" id="273540"/>
    <lineage>
        <taxon>Eukaryota</taxon>
        <taxon>Viridiplantae</taxon>
        <taxon>Streptophyta</taxon>
        <taxon>Embryophyta</taxon>
        <taxon>Tracheophyta</taxon>
        <taxon>Spermatophyta</taxon>
        <taxon>Magnoliopsida</taxon>
        <taxon>Proteales</taxon>
        <taxon>Proteaceae</taxon>
        <taxon>Protea</taxon>
    </lineage>
</organism>
<accession>A0A9Q0KKU4</accession>
<evidence type="ECO:0000313" key="3">
    <source>
        <dbReference type="Proteomes" id="UP001141806"/>
    </source>
</evidence>
<dbReference type="Pfam" id="PF01814">
    <property type="entry name" value="Hemerythrin"/>
    <property type="match status" value="1"/>
</dbReference>
<evidence type="ECO:0000259" key="1">
    <source>
        <dbReference type="Pfam" id="PF01814"/>
    </source>
</evidence>
<dbReference type="PANTHER" id="PTHR35739">
    <property type="entry name" value="OS01G0861700 PROTEIN"/>
    <property type="match status" value="1"/>
</dbReference>
<keyword evidence="3" id="KW-1185">Reference proteome</keyword>
<feature type="domain" description="Hemerythrin-like" evidence="1">
    <location>
        <begin position="149"/>
        <end position="264"/>
    </location>
</feature>
<sequence length="343" mass="38480">MGGCLPKPRKLFAEIAPADHVGSCPKVRLYGLPSGIRTSYIRVALLFKAVPLQFISSEDTNLSSADIPILQCGPDTVSGSSDILLSYIDARFPNPPLLRRTQYGLSYLQNQSMQSIVLVVILHHKSITWHIETLVKWLEDLCTRGASTSVDSSIRSLRMEVRKFGGCYSHLREVMLEHAQMEEKIIFPVMERADQGLSADANDHHARDFAIMNGIKEAIKSIGVLEAGNLVYQEALFDLLNRLKTLQDNCKEHFGEEERELLPLFEVAGLSKEGRERMVEQCLDVMEVTHSRLFPFLIEGLLPQDAMQYLDILIRSLDKDRAATMLLTLVGGRNEGIHALGHR</sequence>
<dbReference type="PANTHER" id="PTHR35739:SF1">
    <property type="entry name" value="OS01G0861700 PROTEIN"/>
    <property type="match status" value="1"/>
</dbReference>
<dbReference type="OrthoDB" id="4951845at2759"/>
<dbReference type="Gene3D" id="1.20.120.520">
    <property type="entry name" value="nmb1532 protein domain like"/>
    <property type="match status" value="1"/>
</dbReference>
<reference evidence="2" key="1">
    <citation type="journal article" date="2023" name="Plant J.">
        <title>The genome of the king protea, Protea cynaroides.</title>
        <authorList>
            <person name="Chang J."/>
            <person name="Duong T.A."/>
            <person name="Schoeman C."/>
            <person name="Ma X."/>
            <person name="Roodt D."/>
            <person name="Barker N."/>
            <person name="Li Z."/>
            <person name="Van de Peer Y."/>
            <person name="Mizrachi E."/>
        </authorList>
    </citation>
    <scope>NUCLEOTIDE SEQUENCE</scope>
    <source>
        <tissue evidence="2">Young leaves</tissue>
    </source>
</reference>
<gene>
    <name evidence="2" type="ORF">NE237_005433</name>
</gene>
<name>A0A9Q0KKU4_9MAGN</name>
<protein>
    <recommendedName>
        <fullName evidence="1">Hemerythrin-like domain-containing protein</fullName>
    </recommendedName>
</protein>
<comment type="caution">
    <text evidence="2">The sequence shown here is derived from an EMBL/GenBank/DDBJ whole genome shotgun (WGS) entry which is preliminary data.</text>
</comment>